<gene>
    <name evidence="2" type="ORF">BWZ43_01835</name>
</gene>
<sequence>MSKSRIIGIYLAAGRSSRMGKKNKLDLPLLDDCLGSIALKTIMQTDLDFTIVITPTSEVPSWITPPLLLNKKWCSFLCTEAEQGQAYSLRCGVMKAMSMEADAVIVFLADQPLISRQIIHQLIHTYTSNRDLEVVASSFNGISKPPILFSHQAFPKLLELEGDIGARQLLKKSKRKVCIEFNDEVPFMDVDNEEDYSLIRKLTMGRDEN</sequence>
<dbReference type="GO" id="GO:0016779">
    <property type="term" value="F:nucleotidyltransferase activity"/>
    <property type="evidence" value="ECO:0007669"/>
    <property type="project" value="UniProtKB-ARBA"/>
</dbReference>
<dbReference type="Proteomes" id="UP000189761">
    <property type="component" value="Unassembled WGS sequence"/>
</dbReference>
<dbReference type="EMBL" id="MTLA01000018">
    <property type="protein sequence ID" value="OOP70066.1"/>
    <property type="molecule type" value="Genomic_DNA"/>
</dbReference>
<dbReference type="PANTHER" id="PTHR43777">
    <property type="entry name" value="MOLYBDENUM COFACTOR CYTIDYLYLTRANSFERASE"/>
    <property type="match status" value="1"/>
</dbReference>
<organism evidence="2 3">
    <name type="scientific">Heyndrickxia oleronia</name>
    <dbReference type="NCBI Taxonomy" id="38875"/>
    <lineage>
        <taxon>Bacteria</taxon>
        <taxon>Bacillati</taxon>
        <taxon>Bacillota</taxon>
        <taxon>Bacilli</taxon>
        <taxon>Bacillales</taxon>
        <taxon>Bacillaceae</taxon>
        <taxon>Heyndrickxia</taxon>
    </lineage>
</organism>
<keyword evidence="3" id="KW-1185">Reference proteome</keyword>
<dbReference type="SUPFAM" id="SSF53448">
    <property type="entry name" value="Nucleotide-diphospho-sugar transferases"/>
    <property type="match status" value="1"/>
</dbReference>
<accession>A0A8E2IHL8</accession>
<dbReference type="CDD" id="cd04182">
    <property type="entry name" value="GT_2_like_f"/>
    <property type="match status" value="1"/>
</dbReference>
<feature type="domain" description="MobA-like NTP transferase" evidence="1">
    <location>
        <begin position="8"/>
        <end position="173"/>
    </location>
</feature>
<dbReference type="InterPro" id="IPR029044">
    <property type="entry name" value="Nucleotide-diphossugar_trans"/>
</dbReference>
<proteinExistence type="predicted"/>
<comment type="caution">
    <text evidence="2">The sequence shown here is derived from an EMBL/GenBank/DDBJ whole genome shotgun (WGS) entry which is preliminary data.</text>
</comment>
<evidence type="ECO:0000259" key="1">
    <source>
        <dbReference type="Pfam" id="PF12804"/>
    </source>
</evidence>
<dbReference type="PANTHER" id="PTHR43777:SF1">
    <property type="entry name" value="MOLYBDENUM COFACTOR CYTIDYLYLTRANSFERASE"/>
    <property type="match status" value="1"/>
</dbReference>
<dbReference type="AlphaFoldDB" id="A0A8E2IHL8"/>
<name>A0A8E2IHL8_9BACI</name>
<protein>
    <recommendedName>
        <fullName evidence="1">MobA-like NTP transferase domain-containing protein</fullName>
    </recommendedName>
</protein>
<dbReference type="Gene3D" id="3.90.550.10">
    <property type="entry name" value="Spore Coat Polysaccharide Biosynthesis Protein SpsA, Chain A"/>
    <property type="match status" value="1"/>
</dbReference>
<dbReference type="Pfam" id="PF12804">
    <property type="entry name" value="NTP_transf_3"/>
    <property type="match status" value="1"/>
</dbReference>
<dbReference type="RefSeq" id="WP_071976347.1">
    <property type="nucleotide sequence ID" value="NZ_CP065424.1"/>
</dbReference>
<dbReference type="InterPro" id="IPR025877">
    <property type="entry name" value="MobA-like_NTP_Trfase"/>
</dbReference>
<reference evidence="2 3" key="1">
    <citation type="submission" date="2017-01" db="EMBL/GenBank/DDBJ databases">
        <title>Draft genome sequence of Bacillus oleronius.</title>
        <authorList>
            <person name="Allam M."/>
        </authorList>
    </citation>
    <scope>NUCLEOTIDE SEQUENCE [LARGE SCALE GENOMIC DNA]</scope>
    <source>
        <strain evidence="2 3">DSM 9356</strain>
    </source>
</reference>
<evidence type="ECO:0000313" key="2">
    <source>
        <dbReference type="EMBL" id="OOP70066.1"/>
    </source>
</evidence>
<evidence type="ECO:0000313" key="3">
    <source>
        <dbReference type="Proteomes" id="UP000189761"/>
    </source>
</evidence>